<comment type="caution">
    <text evidence="2">The sequence shown here is derived from an EMBL/GenBank/DDBJ whole genome shotgun (WGS) entry which is preliminary data.</text>
</comment>
<dbReference type="Proteomes" id="UP000437017">
    <property type="component" value="Unassembled WGS sequence"/>
</dbReference>
<sequence>ITALLDHAAGGQKQKGTLTEAWYIAHSSQERSDKAGLMRKELGTENKNKYKYKEVEDHWEEAIMESYLIHNLPYLGFESHIKHSICFIKDKGFQTSFQIRALPYFLQIEGNKPSIPGAVSVTRITQNDVNGCGWREAKRRESSAMSNRRFALTQTEGDQTALSPGARPSGGSISTLSLGGHWENYRKTIPSFRHYAPESKKSSDLVPEAFQQDKSQCCSVSETKLLVQHLKCILHMAKYFERSDNQEKTKPVVKIIARVIFDSNGTLSIELDLYTGRVSSVKRSAGLCDALGCRGQKTSSMGIGISKTAEHINKTLSAGYTQKGVSLYCHIADLAGNSEVILLVLSFSDFTVLLIHALNFEKAMGIGAEAYHTLKNRMLLERLTVRDEVLIGMDSEFFESAMSDIEFNSLVNLADTTDLIFKNGTVQVISAYQVESKPFSLGFRSFSRPKSIAGAVVHSGASEGTVQTKKTKGREKILEVALWMDNIVTKICSQEKAIRAPSEELDADRWEGGRVRNWKMLAHKAMALKLQLHRDRSINFVIDHLRQGTAPTKNTFEALDFDSYQQFVSSKCQSENYEFGKLARVTCEVLWVSLAAALDQANVSRVWFLLPLATTIRPVASRPLAVVPPGRLEARPLKLPGADIIFFMAPVQGPEISYGTTDEILVLYVLSLRTLSPPPTIHAKKEV</sequence>
<accession>A0A643BP26</accession>
<evidence type="ECO:0000313" key="2">
    <source>
        <dbReference type="EMBL" id="KAB0389510.1"/>
    </source>
</evidence>
<reference evidence="2 3" key="1">
    <citation type="journal article" date="2019" name="PLoS ONE">
        <title>Genomic analyses reveal an absence of contemporary introgressive admixture between fin whales and blue whales, despite known hybrids.</title>
        <authorList>
            <person name="Westbury M.V."/>
            <person name="Petersen B."/>
            <person name="Lorenzen E.D."/>
        </authorList>
    </citation>
    <scope>NUCLEOTIDE SEQUENCE [LARGE SCALE GENOMIC DNA]</scope>
    <source>
        <strain evidence="2">FinWhale-01</strain>
    </source>
</reference>
<name>A0A643BP26_BALPH</name>
<proteinExistence type="predicted"/>
<feature type="compositionally biased region" description="Polar residues" evidence="1">
    <location>
        <begin position="153"/>
        <end position="162"/>
    </location>
</feature>
<organism evidence="2 3">
    <name type="scientific">Balaenoptera physalus</name>
    <name type="common">Fin whale</name>
    <name type="synonym">Balaena physalus</name>
    <dbReference type="NCBI Taxonomy" id="9770"/>
    <lineage>
        <taxon>Eukaryota</taxon>
        <taxon>Metazoa</taxon>
        <taxon>Chordata</taxon>
        <taxon>Craniata</taxon>
        <taxon>Vertebrata</taxon>
        <taxon>Euteleostomi</taxon>
        <taxon>Mammalia</taxon>
        <taxon>Eutheria</taxon>
        <taxon>Laurasiatheria</taxon>
        <taxon>Artiodactyla</taxon>
        <taxon>Whippomorpha</taxon>
        <taxon>Cetacea</taxon>
        <taxon>Mysticeti</taxon>
        <taxon>Balaenopteridae</taxon>
        <taxon>Balaenoptera</taxon>
    </lineage>
</organism>
<dbReference type="AlphaFoldDB" id="A0A643BP26"/>
<dbReference type="EMBL" id="SGJD01007227">
    <property type="protein sequence ID" value="KAB0389510.1"/>
    <property type="molecule type" value="Genomic_DNA"/>
</dbReference>
<feature type="non-terminal residue" evidence="2">
    <location>
        <position position="1"/>
    </location>
</feature>
<gene>
    <name evidence="2" type="ORF">E2I00_019398</name>
</gene>
<evidence type="ECO:0000256" key="1">
    <source>
        <dbReference type="SAM" id="MobiDB-lite"/>
    </source>
</evidence>
<protein>
    <submittedName>
        <fullName evidence="2">Uncharacterized protein</fullName>
    </submittedName>
</protein>
<feature type="region of interest" description="Disordered" evidence="1">
    <location>
        <begin position="153"/>
        <end position="173"/>
    </location>
</feature>
<keyword evidence="3" id="KW-1185">Reference proteome</keyword>
<evidence type="ECO:0000313" key="3">
    <source>
        <dbReference type="Proteomes" id="UP000437017"/>
    </source>
</evidence>